<dbReference type="RefSeq" id="WP_141920471.1">
    <property type="nucleotide sequence ID" value="NZ_VFOF01000001.1"/>
</dbReference>
<dbReference type="AlphaFoldDB" id="A0A542W395"/>
<dbReference type="InterPro" id="IPR043148">
    <property type="entry name" value="TagF_C"/>
</dbReference>
<proteinExistence type="predicted"/>
<name>A0A542W395_ZYMMB</name>
<comment type="caution">
    <text evidence="1">The sequence shown here is derived from an EMBL/GenBank/DDBJ whole genome shotgun (WGS) entry which is preliminary data.</text>
</comment>
<dbReference type="SUPFAM" id="SSF53756">
    <property type="entry name" value="UDP-Glycosyltransferase/glycogen phosphorylase"/>
    <property type="match status" value="1"/>
</dbReference>
<dbReference type="Gene3D" id="3.40.50.12580">
    <property type="match status" value="1"/>
</dbReference>
<dbReference type="OrthoDB" id="8437129at2"/>
<evidence type="ECO:0000313" key="1">
    <source>
        <dbReference type="EMBL" id="TQL18033.1"/>
    </source>
</evidence>
<evidence type="ECO:0008006" key="3">
    <source>
        <dbReference type="Google" id="ProtNLM"/>
    </source>
</evidence>
<reference evidence="1 2" key="1">
    <citation type="submission" date="2019-06" db="EMBL/GenBank/DDBJ databases">
        <title>Genome sequencing of Zymomonas mobilis strains for genetic engineering and biofuel applications.</title>
        <authorList>
            <person name="Teravest M."/>
        </authorList>
    </citation>
    <scope>NUCLEOTIDE SEQUENCE [LARGE SCALE GENOMIC DNA]</scope>
    <source>
        <strain evidence="1 2">AN0101</strain>
    </source>
</reference>
<accession>A0A542W395</accession>
<sequence length="401" mass="45658">MASESIRIAFLFNHDQAHQIAHALPTAIALMQLAPELDIIIATTNDHLTQEIRRLAAKLQKPDIPIVELKLVNPVTRLAAYTLEKFLPAKKLGIYKDNLDFFRSLDILVVSEKTSLILKSRYNLEHLKIIHTRHGAGDRAVGFDKVSALFDHVLVSGAKIKDRLIQDAGVSPDKISVIGYPKFSILPEKPPLLPIQANGRPTVLYNPHPAPHLSSWYEDGRKVLDYFLNSDRYNLIFAPHVMLFHRPFVLTIDQLRLKRPGKIEKKYWDAPNIHIDLGSSASNDMTYTMAADIYLGDVSSQIYEFLYHPRPSIFLNSHHVDWENDPNYLHWKTGDVLSDIENLDTALANSSQRHADIYKPVQEFLFDQSFNLTEESSEARAAQAILKIARDMEKKRQKQSS</sequence>
<gene>
    <name evidence="1" type="ORF">FBY58_1647</name>
</gene>
<dbReference type="Proteomes" id="UP000316887">
    <property type="component" value="Unassembled WGS sequence"/>
</dbReference>
<organism evidence="1 2">
    <name type="scientific">Zymomonas mobilis</name>
    <dbReference type="NCBI Taxonomy" id="542"/>
    <lineage>
        <taxon>Bacteria</taxon>
        <taxon>Pseudomonadati</taxon>
        <taxon>Pseudomonadota</taxon>
        <taxon>Alphaproteobacteria</taxon>
        <taxon>Sphingomonadales</taxon>
        <taxon>Zymomonadaceae</taxon>
        <taxon>Zymomonas</taxon>
    </lineage>
</organism>
<protein>
    <recommendedName>
        <fullName evidence="3">CDP-glycerol:poly(Glycerophosphate) glycerophosphotransferase</fullName>
    </recommendedName>
</protein>
<dbReference type="EMBL" id="VFOF01000001">
    <property type="protein sequence ID" value="TQL18033.1"/>
    <property type="molecule type" value="Genomic_DNA"/>
</dbReference>
<evidence type="ECO:0000313" key="2">
    <source>
        <dbReference type="Proteomes" id="UP000316887"/>
    </source>
</evidence>